<protein>
    <submittedName>
        <fullName evidence="1">Uncharacterized protein</fullName>
    </submittedName>
</protein>
<evidence type="ECO:0000313" key="1">
    <source>
        <dbReference type="EMBL" id="KAJ1669225.1"/>
    </source>
</evidence>
<sequence length="130" mass="14819">MSLVEFLNAYHRKACILLIDEFDTPIINANEDNRDIIRDHIRDMLAPIVKNTAGLLSKCIMVSVNPVSLSEVYSGLNNARTLPLHYASQESYTDNPLELRDMIYQIAFGFTEDEVRKLIATRVFPDNEAM</sequence>
<reference evidence="1" key="1">
    <citation type="submission" date="2022-06" db="EMBL/GenBank/DDBJ databases">
        <title>Phylogenomic reconstructions and comparative analyses of Kickxellomycotina fungi.</title>
        <authorList>
            <person name="Reynolds N.K."/>
            <person name="Stajich J.E."/>
            <person name="Barry K."/>
            <person name="Grigoriev I.V."/>
            <person name="Crous P."/>
            <person name="Smith M.E."/>
        </authorList>
    </citation>
    <scope>NUCLEOTIDE SEQUENCE</scope>
    <source>
        <strain evidence="1">RSA 2271</strain>
    </source>
</reference>
<organism evidence="1 2">
    <name type="scientific">Spiromyces aspiralis</name>
    <dbReference type="NCBI Taxonomy" id="68401"/>
    <lineage>
        <taxon>Eukaryota</taxon>
        <taxon>Fungi</taxon>
        <taxon>Fungi incertae sedis</taxon>
        <taxon>Zoopagomycota</taxon>
        <taxon>Kickxellomycotina</taxon>
        <taxon>Kickxellomycetes</taxon>
        <taxon>Kickxellales</taxon>
        <taxon>Kickxellaceae</taxon>
        <taxon>Spiromyces</taxon>
    </lineage>
</organism>
<name>A0ACC1HB93_9FUNG</name>
<dbReference type="Proteomes" id="UP001145114">
    <property type="component" value="Unassembled WGS sequence"/>
</dbReference>
<proteinExistence type="predicted"/>
<evidence type="ECO:0000313" key="2">
    <source>
        <dbReference type="Proteomes" id="UP001145114"/>
    </source>
</evidence>
<accession>A0ACC1HB93</accession>
<feature type="non-terminal residue" evidence="1">
    <location>
        <position position="130"/>
    </location>
</feature>
<gene>
    <name evidence="1" type="ORF">EV182_008857</name>
</gene>
<keyword evidence="2" id="KW-1185">Reference proteome</keyword>
<comment type="caution">
    <text evidence="1">The sequence shown here is derived from an EMBL/GenBank/DDBJ whole genome shotgun (WGS) entry which is preliminary data.</text>
</comment>
<dbReference type="EMBL" id="JAMZIH010010086">
    <property type="protein sequence ID" value="KAJ1669225.1"/>
    <property type="molecule type" value="Genomic_DNA"/>
</dbReference>